<proteinExistence type="inferred from homology"/>
<dbReference type="UniPathway" id="UPA00077">
    <property type="reaction ID" value="UER00158"/>
</dbReference>
<dbReference type="PROSITE" id="PS51330">
    <property type="entry name" value="DHFR_2"/>
    <property type="match status" value="1"/>
</dbReference>
<evidence type="ECO:0000256" key="6">
    <source>
        <dbReference type="ARBA" id="ARBA00048873"/>
    </source>
</evidence>
<organism evidence="11">
    <name type="scientific">Anisakis simplex</name>
    <name type="common">Herring worm</name>
    <dbReference type="NCBI Taxonomy" id="6269"/>
    <lineage>
        <taxon>Eukaryota</taxon>
        <taxon>Metazoa</taxon>
        <taxon>Ecdysozoa</taxon>
        <taxon>Nematoda</taxon>
        <taxon>Chromadorea</taxon>
        <taxon>Rhabditida</taxon>
        <taxon>Spirurina</taxon>
        <taxon>Ascaridomorpha</taxon>
        <taxon>Ascaridoidea</taxon>
        <taxon>Anisakidae</taxon>
        <taxon>Anisakis</taxon>
        <taxon>Anisakis simplex complex</taxon>
    </lineage>
</organism>
<evidence type="ECO:0000313" key="9">
    <source>
        <dbReference type="EMBL" id="VDK41784.1"/>
    </source>
</evidence>
<evidence type="ECO:0000256" key="1">
    <source>
        <dbReference type="ARBA" id="ARBA00004903"/>
    </source>
</evidence>
<dbReference type="GO" id="GO:0046655">
    <property type="term" value="P:folic acid metabolic process"/>
    <property type="evidence" value="ECO:0007669"/>
    <property type="project" value="TreeGrafter"/>
</dbReference>
<evidence type="ECO:0000313" key="10">
    <source>
        <dbReference type="Proteomes" id="UP000267096"/>
    </source>
</evidence>
<evidence type="ECO:0000256" key="2">
    <source>
        <dbReference type="ARBA" id="ARBA00012856"/>
    </source>
</evidence>
<dbReference type="PANTHER" id="PTHR48069:SF3">
    <property type="entry name" value="DIHYDROFOLATE REDUCTASE"/>
    <property type="match status" value="1"/>
</dbReference>
<evidence type="ECO:0000256" key="5">
    <source>
        <dbReference type="ARBA" id="ARBA00023002"/>
    </source>
</evidence>
<keyword evidence="5" id="KW-0560">Oxidoreductase</keyword>
<dbReference type="PROSITE" id="PS00075">
    <property type="entry name" value="DHFR_1"/>
    <property type="match status" value="1"/>
</dbReference>
<sequence>MMSPVNTKLPMNIIVAVDNKMGIGKNGKIPWRLPVDMKRFCRLTTETIDKNKKNAVLMGRKVWESIPETNRPLKNRLNVVLSTTMPEPEDGSYVVARSFEVALDLLDEMKDKIETIWNIGGRRVYEDGLRSPQLNQLAFTYVDGDFHADVYFPRMDMTKFAKIENGKDECNAVEGDIKYNFVTYQCFS</sequence>
<dbReference type="SUPFAM" id="SSF53597">
    <property type="entry name" value="Dihydrofolate reductase-like"/>
    <property type="match status" value="1"/>
</dbReference>
<evidence type="ECO:0000259" key="8">
    <source>
        <dbReference type="PROSITE" id="PS51330"/>
    </source>
</evidence>
<reference evidence="9 10" key="2">
    <citation type="submission" date="2018-11" db="EMBL/GenBank/DDBJ databases">
        <authorList>
            <consortium name="Pathogen Informatics"/>
        </authorList>
    </citation>
    <scope>NUCLEOTIDE SEQUENCE [LARGE SCALE GENOMIC DNA]</scope>
</reference>
<keyword evidence="4" id="KW-0521">NADP</keyword>
<evidence type="ECO:0000256" key="7">
    <source>
        <dbReference type="RuleBase" id="RU004474"/>
    </source>
</evidence>
<dbReference type="CDD" id="cd00209">
    <property type="entry name" value="DHFR"/>
    <property type="match status" value="1"/>
</dbReference>
<dbReference type="GO" id="GO:0046452">
    <property type="term" value="P:dihydrofolate metabolic process"/>
    <property type="evidence" value="ECO:0007669"/>
    <property type="project" value="TreeGrafter"/>
</dbReference>
<comment type="catalytic activity">
    <reaction evidence="6">
        <text>(6S)-5,6,7,8-tetrahydrofolate + NADP(+) = 7,8-dihydrofolate + NADPH + H(+)</text>
        <dbReference type="Rhea" id="RHEA:15009"/>
        <dbReference type="ChEBI" id="CHEBI:15378"/>
        <dbReference type="ChEBI" id="CHEBI:57451"/>
        <dbReference type="ChEBI" id="CHEBI:57453"/>
        <dbReference type="ChEBI" id="CHEBI:57783"/>
        <dbReference type="ChEBI" id="CHEBI:58349"/>
        <dbReference type="EC" id="1.5.1.3"/>
    </reaction>
</comment>
<dbReference type="PANTHER" id="PTHR48069">
    <property type="entry name" value="DIHYDROFOLATE REDUCTASE"/>
    <property type="match status" value="1"/>
</dbReference>
<dbReference type="GO" id="GO:0004146">
    <property type="term" value="F:dihydrofolate reductase activity"/>
    <property type="evidence" value="ECO:0007669"/>
    <property type="project" value="UniProtKB-EC"/>
</dbReference>
<evidence type="ECO:0000256" key="4">
    <source>
        <dbReference type="ARBA" id="ARBA00022857"/>
    </source>
</evidence>
<dbReference type="WBParaSite" id="ASIM_0001008401-mRNA-1">
    <property type="protein sequence ID" value="ASIM_0001008401-mRNA-1"/>
    <property type="gene ID" value="ASIM_0001008401"/>
</dbReference>
<dbReference type="PRINTS" id="PR00070">
    <property type="entry name" value="DHFR"/>
</dbReference>
<reference evidence="11" key="1">
    <citation type="submission" date="2017-02" db="UniProtKB">
        <authorList>
            <consortium name="WormBaseParasite"/>
        </authorList>
    </citation>
    <scope>IDENTIFICATION</scope>
</reference>
<dbReference type="InterPro" id="IPR001796">
    <property type="entry name" value="DHFR_dom"/>
</dbReference>
<protein>
    <recommendedName>
        <fullName evidence="2">dihydrofolate reductase</fullName>
        <ecNumber evidence="2">1.5.1.3</ecNumber>
    </recommendedName>
</protein>
<dbReference type="AlphaFoldDB" id="A0A0M3JQW7"/>
<accession>A0A0M3JQW7</accession>
<dbReference type="GO" id="GO:0050661">
    <property type="term" value="F:NADP binding"/>
    <property type="evidence" value="ECO:0007669"/>
    <property type="project" value="InterPro"/>
</dbReference>
<gene>
    <name evidence="9" type="ORF">ASIM_LOCUS9815</name>
</gene>
<dbReference type="OrthoDB" id="4664297at2759"/>
<dbReference type="InterPro" id="IPR017925">
    <property type="entry name" value="DHFR_CS"/>
</dbReference>
<evidence type="ECO:0000313" key="11">
    <source>
        <dbReference type="WBParaSite" id="ASIM_0001008401-mRNA-1"/>
    </source>
</evidence>
<keyword evidence="10" id="KW-1185">Reference proteome</keyword>
<dbReference type="GO" id="GO:0006730">
    <property type="term" value="P:one-carbon metabolic process"/>
    <property type="evidence" value="ECO:0007669"/>
    <property type="project" value="UniProtKB-KW"/>
</dbReference>
<dbReference type="Pfam" id="PF00186">
    <property type="entry name" value="DHFR_1"/>
    <property type="match status" value="1"/>
</dbReference>
<dbReference type="EMBL" id="UYRR01030972">
    <property type="protein sequence ID" value="VDK41784.1"/>
    <property type="molecule type" value="Genomic_DNA"/>
</dbReference>
<dbReference type="InterPro" id="IPR024072">
    <property type="entry name" value="DHFR-like_dom_sf"/>
</dbReference>
<name>A0A0M3JQW7_ANISI</name>
<keyword evidence="3" id="KW-0554">One-carbon metabolism</keyword>
<dbReference type="GO" id="GO:0046654">
    <property type="term" value="P:tetrahydrofolate biosynthetic process"/>
    <property type="evidence" value="ECO:0007669"/>
    <property type="project" value="UniProtKB-UniPathway"/>
</dbReference>
<dbReference type="InterPro" id="IPR012259">
    <property type="entry name" value="DHFR"/>
</dbReference>
<feature type="domain" description="DHFR" evidence="8">
    <location>
        <begin position="10"/>
        <end position="186"/>
    </location>
</feature>
<dbReference type="Proteomes" id="UP000267096">
    <property type="component" value="Unassembled WGS sequence"/>
</dbReference>
<comment type="pathway">
    <text evidence="1">Cofactor biosynthesis; tetrahydrofolate biosynthesis; 5,6,7,8-tetrahydrofolate from 7,8-dihydrofolate: step 1/1.</text>
</comment>
<evidence type="ECO:0000256" key="3">
    <source>
        <dbReference type="ARBA" id="ARBA00022563"/>
    </source>
</evidence>
<dbReference type="Gene3D" id="3.40.430.10">
    <property type="entry name" value="Dihydrofolate Reductase, subunit A"/>
    <property type="match status" value="1"/>
</dbReference>
<comment type="similarity">
    <text evidence="7">Belongs to the dihydrofolate reductase family.</text>
</comment>
<dbReference type="GO" id="GO:0005739">
    <property type="term" value="C:mitochondrion"/>
    <property type="evidence" value="ECO:0007669"/>
    <property type="project" value="TreeGrafter"/>
</dbReference>
<dbReference type="EC" id="1.5.1.3" evidence="2"/>